<dbReference type="Gene3D" id="3.40.50.1820">
    <property type="entry name" value="alpha/beta hydrolase"/>
    <property type="match status" value="1"/>
</dbReference>
<keyword evidence="1 3" id="KW-0378">Hydrolase</keyword>
<proteinExistence type="predicted"/>
<keyword evidence="4" id="KW-1185">Reference proteome</keyword>
<feature type="domain" description="AB hydrolase-1" evidence="2">
    <location>
        <begin position="19"/>
        <end position="246"/>
    </location>
</feature>
<dbReference type="Proteomes" id="UP001589814">
    <property type="component" value="Unassembled WGS sequence"/>
</dbReference>
<evidence type="ECO:0000256" key="1">
    <source>
        <dbReference type="ARBA" id="ARBA00022801"/>
    </source>
</evidence>
<gene>
    <name evidence="3" type="ORF">ACFFHW_10230</name>
</gene>
<protein>
    <submittedName>
        <fullName evidence="3">Alpha/beta fold hydrolase</fullName>
    </submittedName>
</protein>
<dbReference type="InterPro" id="IPR029058">
    <property type="entry name" value="AB_hydrolase_fold"/>
</dbReference>
<dbReference type="Pfam" id="PF00561">
    <property type="entry name" value="Abhydrolase_1"/>
    <property type="match status" value="1"/>
</dbReference>
<dbReference type="InterPro" id="IPR000639">
    <property type="entry name" value="Epox_hydrolase-like"/>
</dbReference>
<dbReference type="SUPFAM" id="SSF53474">
    <property type="entry name" value="alpha/beta-Hydrolases"/>
    <property type="match status" value="1"/>
</dbReference>
<organism evidence="3 4">
    <name type="scientific">Kushneria aurantia</name>
    <dbReference type="NCBI Taxonomy" id="504092"/>
    <lineage>
        <taxon>Bacteria</taxon>
        <taxon>Pseudomonadati</taxon>
        <taxon>Pseudomonadota</taxon>
        <taxon>Gammaproteobacteria</taxon>
        <taxon>Oceanospirillales</taxon>
        <taxon>Halomonadaceae</taxon>
        <taxon>Kushneria</taxon>
    </lineage>
</organism>
<dbReference type="PRINTS" id="PR00111">
    <property type="entry name" value="ABHYDROLASE"/>
</dbReference>
<evidence type="ECO:0000313" key="4">
    <source>
        <dbReference type="Proteomes" id="UP001589814"/>
    </source>
</evidence>
<reference evidence="3 4" key="1">
    <citation type="submission" date="2024-09" db="EMBL/GenBank/DDBJ databases">
        <authorList>
            <person name="Sun Q."/>
            <person name="Mori K."/>
        </authorList>
    </citation>
    <scope>NUCLEOTIDE SEQUENCE [LARGE SCALE GENOMIC DNA]</scope>
    <source>
        <strain evidence="3 4">CCM 7415</strain>
    </source>
</reference>
<dbReference type="EMBL" id="JBHLVX010000042">
    <property type="protein sequence ID" value="MFC0268350.1"/>
    <property type="molecule type" value="Genomic_DNA"/>
</dbReference>
<sequence>MTKALNYRDSGAIETGASPLVVLHGLFGSADNWRSHIRQWQGNRRVIAVDLRNHGQSPHIDGMSYQAMAEDVVAVMDRLDIEKFDLLGHSMGGKVAMTLARRHPERVARLVVADVAPIAYEHGHDDIFRAHRLVEDAMPESRREADEAMAEAVDDRMTRQFLATNLVRDDQGVLVWRVGLDEIEAGYADIAAAPGGESAWEGPALLLRGERSHYVPDSVLEAVRAVLPQVRIETIADAGHWLHAEQPEAFMRAVNAFLNQDQRAPLGVVTPPAR</sequence>
<comment type="caution">
    <text evidence="3">The sequence shown here is derived from an EMBL/GenBank/DDBJ whole genome shotgun (WGS) entry which is preliminary data.</text>
</comment>
<accession>A0ABV6G3Y5</accession>
<dbReference type="GO" id="GO:0016787">
    <property type="term" value="F:hydrolase activity"/>
    <property type="evidence" value="ECO:0007669"/>
    <property type="project" value="UniProtKB-KW"/>
</dbReference>
<evidence type="ECO:0000259" key="2">
    <source>
        <dbReference type="Pfam" id="PF00561"/>
    </source>
</evidence>
<dbReference type="PRINTS" id="PR00412">
    <property type="entry name" value="EPOXHYDRLASE"/>
</dbReference>
<dbReference type="PANTHER" id="PTHR46118:SF4">
    <property type="entry name" value="PROTEIN ABHD11"/>
    <property type="match status" value="1"/>
</dbReference>
<dbReference type="PANTHER" id="PTHR46118">
    <property type="entry name" value="PROTEIN ABHD11"/>
    <property type="match status" value="1"/>
</dbReference>
<evidence type="ECO:0000313" key="3">
    <source>
        <dbReference type="EMBL" id="MFC0268350.1"/>
    </source>
</evidence>
<name>A0ABV6G3Y5_9GAMM</name>
<dbReference type="RefSeq" id="WP_019950220.1">
    <property type="nucleotide sequence ID" value="NZ_JBHLVX010000042.1"/>
</dbReference>
<dbReference type="InterPro" id="IPR000073">
    <property type="entry name" value="AB_hydrolase_1"/>
</dbReference>